<sequence length="399" mass="46749">MNKILWEKVERFEFDNATDQYGFSTRLALENHWTSYFTQSALLEYKKFMFLAATNNEMVSPSEIVDIVWHQHLIFTNSYSDFCTLLGKRIEHIPSTHNRSEFEKFKSAKERTKELYKINFGVQPAEVWDYHNEMDSLQLKKSKFDVYNLRKKFLIYSLLASVPVCILIFPLLIKIKNPYFLIGYILSFALLLLVLNFYAKRSFSLLYEKIRSNPIIQNLSPLELVFLTEDNLEKVVHGVVNNLIMSKKVRILTDNRLGLVDNSFSNNRYENCVIEIMKDSDPMPYTQLCYAVIQKPIFGQLQKSANRIKDKIRASKEFTIVIISSMIALGLFLDIILSRIITGIWRDKPVAYLFIAIIPFLLTAFYNLDRISNLLFTKVIPTSFKQEIRKNSQNENDWE</sequence>
<evidence type="ECO:0000256" key="1">
    <source>
        <dbReference type="SAM" id="Phobius"/>
    </source>
</evidence>
<reference evidence="2 3" key="1">
    <citation type="journal article" date="2023" name="Antonie Van Leeuwenhoek">
        <title>Flavobacterium potami sp. nov., a multi-metal resistance genes harbouring bacterium isolated from shallow river silt.</title>
        <authorList>
            <person name="Li S."/>
            <person name="Mao S."/>
            <person name="Mu W."/>
            <person name="Guo B."/>
            <person name="Li C."/>
            <person name="Zhu Q."/>
            <person name="Hou X."/>
            <person name="Zhao Y."/>
            <person name="Wei S."/>
            <person name="Liu H."/>
            <person name="Liu A."/>
        </authorList>
    </citation>
    <scope>NUCLEOTIDE SEQUENCE [LARGE SCALE GENOMIC DNA]</scope>
    <source>
        <strain evidence="2 3">17A</strain>
    </source>
</reference>
<dbReference type="Proteomes" id="UP001139366">
    <property type="component" value="Unassembled WGS sequence"/>
</dbReference>
<keyword evidence="1" id="KW-0812">Transmembrane</keyword>
<keyword evidence="1" id="KW-1133">Transmembrane helix</keyword>
<organism evidence="2 3">
    <name type="scientific">Flavobacterium potami</name>
    <dbReference type="NCBI Taxonomy" id="2872310"/>
    <lineage>
        <taxon>Bacteria</taxon>
        <taxon>Pseudomonadati</taxon>
        <taxon>Bacteroidota</taxon>
        <taxon>Flavobacteriia</taxon>
        <taxon>Flavobacteriales</taxon>
        <taxon>Flavobacteriaceae</taxon>
        <taxon>Flavobacterium</taxon>
    </lineage>
</organism>
<proteinExistence type="predicted"/>
<keyword evidence="1" id="KW-0472">Membrane</keyword>
<feature type="transmembrane region" description="Helical" evidence="1">
    <location>
        <begin position="153"/>
        <end position="173"/>
    </location>
</feature>
<gene>
    <name evidence="2" type="ORF">K6T82_05310</name>
</gene>
<feature type="transmembrane region" description="Helical" evidence="1">
    <location>
        <begin position="179"/>
        <end position="199"/>
    </location>
</feature>
<feature type="transmembrane region" description="Helical" evidence="1">
    <location>
        <begin position="349"/>
        <end position="368"/>
    </location>
</feature>
<keyword evidence="3" id="KW-1185">Reference proteome</keyword>
<dbReference type="RefSeq" id="WP_223704889.1">
    <property type="nucleotide sequence ID" value="NZ_JAINUY010000001.1"/>
</dbReference>
<dbReference type="EMBL" id="JAINUY010000001">
    <property type="protein sequence ID" value="MBZ4034173.1"/>
    <property type="molecule type" value="Genomic_DNA"/>
</dbReference>
<protein>
    <submittedName>
        <fullName evidence="2">Uncharacterized protein</fullName>
    </submittedName>
</protein>
<evidence type="ECO:0000313" key="2">
    <source>
        <dbReference type="EMBL" id="MBZ4034173.1"/>
    </source>
</evidence>
<accession>A0A9X1H7J1</accession>
<name>A0A9X1H7J1_9FLAO</name>
<dbReference type="AlphaFoldDB" id="A0A9X1H7J1"/>
<comment type="caution">
    <text evidence="2">The sequence shown here is derived from an EMBL/GenBank/DDBJ whole genome shotgun (WGS) entry which is preliminary data.</text>
</comment>
<evidence type="ECO:0000313" key="3">
    <source>
        <dbReference type="Proteomes" id="UP001139366"/>
    </source>
</evidence>
<feature type="transmembrane region" description="Helical" evidence="1">
    <location>
        <begin position="318"/>
        <end position="337"/>
    </location>
</feature>